<dbReference type="PANTHER" id="PTHR28106">
    <property type="entry name" value="MITOCHONDRIAL ATPASE COMPLEX SUBUNIT ATP10"/>
    <property type="match status" value="1"/>
</dbReference>
<sequence length="161" mass="18686">MSAQARKPAVFPSLTSYSLDRQKVDMPSGFEGQIDLLMISFQAEQQKDLETWFPVAQAIQHSNFSFRYYRLPVSARENMLFRWWEVSSMRSDETDPETWHWIVPLFVDKNSFRQSLQIPDERQIALLLTDRQGHVLWQAYGPLTPEKKASLLAAVAATHQN</sequence>
<evidence type="ECO:0000313" key="1">
    <source>
        <dbReference type="EMBL" id="RFU17754.1"/>
    </source>
</evidence>
<accession>A0A372IS81</accession>
<name>A0A372IS81_9BACT</name>
<gene>
    <name evidence="1" type="ORF">D0Y96_06440</name>
</gene>
<proteinExistence type="predicted"/>
<organism evidence="1 2">
    <name type="scientific">Paracidobacterium acidisoli</name>
    <dbReference type="NCBI Taxonomy" id="2303751"/>
    <lineage>
        <taxon>Bacteria</taxon>
        <taxon>Pseudomonadati</taxon>
        <taxon>Acidobacteriota</taxon>
        <taxon>Terriglobia</taxon>
        <taxon>Terriglobales</taxon>
        <taxon>Acidobacteriaceae</taxon>
        <taxon>Paracidobacterium</taxon>
    </lineage>
</organism>
<evidence type="ECO:0000313" key="2">
    <source>
        <dbReference type="Proteomes" id="UP000264702"/>
    </source>
</evidence>
<reference evidence="1 2" key="1">
    <citation type="submission" date="2018-08" db="EMBL/GenBank/DDBJ databases">
        <title>Acidipila sp. 4G-K13, an acidobacterium isolated from forest soil.</title>
        <authorList>
            <person name="Gao Z.-H."/>
            <person name="Qiu L.-H."/>
        </authorList>
    </citation>
    <scope>NUCLEOTIDE SEQUENCE [LARGE SCALE GENOMIC DNA]</scope>
    <source>
        <strain evidence="1 2">4G-K13</strain>
    </source>
</reference>
<dbReference type="AlphaFoldDB" id="A0A372IS81"/>
<keyword evidence="2" id="KW-1185">Reference proteome</keyword>
<protein>
    <submittedName>
        <fullName evidence="1">Uncharacterized protein</fullName>
    </submittedName>
</protein>
<dbReference type="EMBL" id="QVQT01000002">
    <property type="protein sequence ID" value="RFU17754.1"/>
    <property type="molecule type" value="Genomic_DNA"/>
</dbReference>
<dbReference type="InterPro" id="IPR007849">
    <property type="entry name" value="ATP10"/>
</dbReference>
<dbReference type="PANTHER" id="PTHR28106:SF1">
    <property type="entry name" value="MITOCHONDRIAL ATPASE COMPLEX SUBUNIT ATP10"/>
    <property type="match status" value="1"/>
</dbReference>
<dbReference type="Proteomes" id="UP000264702">
    <property type="component" value="Unassembled WGS sequence"/>
</dbReference>
<comment type="caution">
    <text evidence="1">The sequence shown here is derived from an EMBL/GenBank/DDBJ whole genome shotgun (WGS) entry which is preliminary data.</text>
</comment>